<sequence>MHRQVTKIIEHMAASQQEMAKILEAKRHIAVRMSQLFQAIPERNPSFGDIDELTESSMAVTKNVAAYLSSLADLEDALADNLTIVMKEVEIPEGEE</sequence>
<dbReference type="AlphaFoldDB" id="A0A229UKQ2"/>
<gene>
    <name evidence="1" type="ORF">CF651_25555</name>
</gene>
<accession>A0A229UKQ2</accession>
<dbReference type="RefSeq" id="WP_094017706.1">
    <property type="nucleotide sequence ID" value="NZ_NMQW01000046.1"/>
</dbReference>
<reference evidence="1 2" key="1">
    <citation type="submission" date="2017-07" db="EMBL/GenBank/DDBJ databases">
        <title>Genome sequencing and assembly of Paenibacillus rigui.</title>
        <authorList>
            <person name="Mayilraj S."/>
        </authorList>
    </citation>
    <scope>NUCLEOTIDE SEQUENCE [LARGE SCALE GENOMIC DNA]</scope>
    <source>
        <strain evidence="1 2">JCM 16352</strain>
    </source>
</reference>
<dbReference type="EMBL" id="NMQW01000046">
    <property type="protein sequence ID" value="OXM83489.1"/>
    <property type="molecule type" value="Genomic_DNA"/>
</dbReference>
<keyword evidence="2" id="KW-1185">Reference proteome</keyword>
<evidence type="ECO:0000313" key="2">
    <source>
        <dbReference type="Proteomes" id="UP000215509"/>
    </source>
</evidence>
<name>A0A229UKQ2_9BACL</name>
<dbReference type="OrthoDB" id="2624347at2"/>
<proteinExistence type="predicted"/>
<protein>
    <submittedName>
        <fullName evidence="1">Nucleoside-diphosphate sugar epimerase</fullName>
    </submittedName>
</protein>
<organism evidence="1 2">
    <name type="scientific">Paenibacillus rigui</name>
    <dbReference type="NCBI Taxonomy" id="554312"/>
    <lineage>
        <taxon>Bacteria</taxon>
        <taxon>Bacillati</taxon>
        <taxon>Bacillota</taxon>
        <taxon>Bacilli</taxon>
        <taxon>Bacillales</taxon>
        <taxon>Paenibacillaceae</taxon>
        <taxon>Paenibacillus</taxon>
    </lineage>
</organism>
<evidence type="ECO:0000313" key="1">
    <source>
        <dbReference type="EMBL" id="OXM83489.1"/>
    </source>
</evidence>
<comment type="caution">
    <text evidence="1">The sequence shown here is derived from an EMBL/GenBank/DDBJ whole genome shotgun (WGS) entry which is preliminary data.</text>
</comment>
<dbReference type="Proteomes" id="UP000215509">
    <property type="component" value="Unassembled WGS sequence"/>
</dbReference>